<proteinExistence type="predicted"/>
<protein>
    <submittedName>
        <fullName evidence="2">ABC transporter substrate-binding protein</fullName>
    </submittedName>
</protein>
<dbReference type="InterPro" id="IPR006311">
    <property type="entry name" value="TAT_signal"/>
</dbReference>
<dbReference type="PROSITE" id="PS51318">
    <property type="entry name" value="TAT"/>
    <property type="match status" value="1"/>
</dbReference>
<dbReference type="Gene3D" id="3.10.105.10">
    <property type="entry name" value="Dipeptide-binding Protein, Domain 3"/>
    <property type="match status" value="1"/>
</dbReference>
<dbReference type="Gene3D" id="3.90.76.10">
    <property type="entry name" value="Dipeptide-binding Protein, Domain 1"/>
    <property type="match status" value="1"/>
</dbReference>
<dbReference type="Pfam" id="PF00496">
    <property type="entry name" value="SBP_bac_5"/>
    <property type="match status" value="1"/>
</dbReference>
<feature type="domain" description="Solute-binding protein family 5" evidence="1">
    <location>
        <begin position="95"/>
        <end position="510"/>
    </location>
</feature>
<dbReference type="RefSeq" id="WP_377459938.1">
    <property type="nucleotide sequence ID" value="NZ_JBHLUB010000031.1"/>
</dbReference>
<dbReference type="InterPro" id="IPR039424">
    <property type="entry name" value="SBP_5"/>
</dbReference>
<dbReference type="SUPFAM" id="SSF53850">
    <property type="entry name" value="Periplasmic binding protein-like II"/>
    <property type="match status" value="1"/>
</dbReference>
<sequence length="592" mass="63809">MSTAFGRRAFIGTSAVLGTTLLLGCERTEDASSLPSPSAPASLKIADRIFAMSLPAAVGGLDPLLMTTAEQTLLCRQIFQRLVGVDPNTGAPTQTELASEWDVSDDGLRYAFTLKPNVTFHDGTACDAAAVVANVKRWIELPEKVKAVSAGTLPDYFAEVFGTETPNDGQAKKATPAPEDAAVKGRGSLASVAAQGTDTVVFTLHKPLPGLLPALAHTAFSICSPTALKDKKANSLSQELPRFPKGGKFSAFAAAPIGSGVYRYASDDTEAGLVLTHVDAADAADDESSASPSLDPSTPTEIQLRSYRTGYGRLRVLEEGKANAFSDVTPNQIRPVLQQGFRFLQRDPFSMAYLGINHEHPVLESRQVRRLIASALDTNRLAGSYFLDGTHSNRAFTPPALAVSMDNFPQPFFDRAQVPQEVEELEDLEPITLYFPTDTSRTWLPEPERTALDIANQLTEAGFTIRPVPVAWDAGYQQRILTDDKVGLYLWGITGAYRDPLNFLSPILTGPGPARGYTNDALEQLAEKLRHEDLGSSTRQDHAAQISVRLATDVACVPLCTPISAIALARQVQHYPTSPVLDELFTSIRLGT</sequence>
<name>A0ABV6PBZ0_9MICC</name>
<dbReference type="PANTHER" id="PTHR30290">
    <property type="entry name" value="PERIPLASMIC BINDING COMPONENT OF ABC TRANSPORTER"/>
    <property type="match status" value="1"/>
</dbReference>
<keyword evidence="3" id="KW-1185">Reference proteome</keyword>
<dbReference type="PROSITE" id="PS51257">
    <property type="entry name" value="PROKAR_LIPOPROTEIN"/>
    <property type="match status" value="1"/>
</dbReference>
<dbReference type="EMBL" id="JBHLUB010000031">
    <property type="protein sequence ID" value="MFC0582634.1"/>
    <property type="molecule type" value="Genomic_DNA"/>
</dbReference>
<evidence type="ECO:0000313" key="2">
    <source>
        <dbReference type="EMBL" id="MFC0582634.1"/>
    </source>
</evidence>
<evidence type="ECO:0000313" key="3">
    <source>
        <dbReference type="Proteomes" id="UP001589862"/>
    </source>
</evidence>
<reference evidence="2 3" key="1">
    <citation type="submission" date="2024-09" db="EMBL/GenBank/DDBJ databases">
        <authorList>
            <person name="Sun Q."/>
            <person name="Mori K."/>
        </authorList>
    </citation>
    <scope>NUCLEOTIDE SEQUENCE [LARGE SCALE GENOMIC DNA]</scope>
    <source>
        <strain evidence="2 3">NCAIM B.02604</strain>
    </source>
</reference>
<dbReference type="InterPro" id="IPR000914">
    <property type="entry name" value="SBP_5_dom"/>
</dbReference>
<accession>A0ABV6PBZ0</accession>
<organism evidence="2 3">
    <name type="scientific">Micrococcoides hystricis</name>
    <dbReference type="NCBI Taxonomy" id="1572761"/>
    <lineage>
        <taxon>Bacteria</taxon>
        <taxon>Bacillati</taxon>
        <taxon>Actinomycetota</taxon>
        <taxon>Actinomycetes</taxon>
        <taxon>Micrococcales</taxon>
        <taxon>Micrococcaceae</taxon>
        <taxon>Micrococcoides</taxon>
    </lineage>
</organism>
<dbReference type="Gene3D" id="3.40.190.10">
    <property type="entry name" value="Periplasmic binding protein-like II"/>
    <property type="match status" value="1"/>
</dbReference>
<dbReference type="Proteomes" id="UP001589862">
    <property type="component" value="Unassembled WGS sequence"/>
</dbReference>
<dbReference type="InterPro" id="IPR030678">
    <property type="entry name" value="Peptide/Ni-bd"/>
</dbReference>
<evidence type="ECO:0000259" key="1">
    <source>
        <dbReference type="Pfam" id="PF00496"/>
    </source>
</evidence>
<gene>
    <name evidence="2" type="ORF">ACFFFR_09620</name>
</gene>
<comment type="caution">
    <text evidence="2">The sequence shown here is derived from an EMBL/GenBank/DDBJ whole genome shotgun (WGS) entry which is preliminary data.</text>
</comment>
<dbReference type="PIRSF" id="PIRSF002741">
    <property type="entry name" value="MppA"/>
    <property type="match status" value="1"/>
</dbReference>